<evidence type="ECO:0000313" key="2">
    <source>
        <dbReference type="Proteomes" id="UP001447516"/>
    </source>
</evidence>
<dbReference type="EMBL" id="JBDJAW010000051">
    <property type="protein sequence ID" value="MEN3540506.1"/>
    <property type="molecule type" value="Genomic_DNA"/>
</dbReference>
<proteinExistence type="predicted"/>
<keyword evidence="2" id="KW-1185">Reference proteome</keyword>
<sequence>MRVFAARTSWRSLVHSWSILSSHDTARIRCSELDGPRLRIGDRTILLAAPTRQRQRNWPNHRAARWPATCNPHLFVNVYTAVRTGRAQQRLGQEESGTHVRQIHEDRILHEATPQRGHSTRLCDLFGLSIKSAQRYTALATDLGAA</sequence>
<accession>A0ABV0B1T4</accession>
<organism evidence="1 2">
    <name type="scientific">Microbispora maris</name>
    <dbReference type="NCBI Taxonomy" id="3144104"/>
    <lineage>
        <taxon>Bacteria</taxon>
        <taxon>Bacillati</taxon>
        <taxon>Actinomycetota</taxon>
        <taxon>Actinomycetes</taxon>
        <taxon>Streptosporangiales</taxon>
        <taxon>Streptosporangiaceae</taxon>
        <taxon>Microbispora</taxon>
    </lineage>
</organism>
<dbReference type="Proteomes" id="UP001447516">
    <property type="component" value="Unassembled WGS sequence"/>
</dbReference>
<protein>
    <submittedName>
        <fullName evidence="1">Uncharacterized protein</fullName>
    </submittedName>
</protein>
<dbReference type="RefSeq" id="WP_346230361.1">
    <property type="nucleotide sequence ID" value="NZ_JBDJAW010000051.1"/>
</dbReference>
<gene>
    <name evidence="1" type="ORF">AAH991_35710</name>
</gene>
<evidence type="ECO:0000313" key="1">
    <source>
        <dbReference type="EMBL" id="MEN3540506.1"/>
    </source>
</evidence>
<name>A0ABV0B1T4_9ACTN</name>
<comment type="caution">
    <text evidence="1">The sequence shown here is derived from an EMBL/GenBank/DDBJ whole genome shotgun (WGS) entry which is preliminary data.</text>
</comment>
<reference evidence="1 2" key="1">
    <citation type="submission" date="2024-05" db="EMBL/GenBank/DDBJ databases">
        <title>Microbispora sp.ZYX-F-249.</title>
        <authorList>
            <person name="Xie H."/>
        </authorList>
    </citation>
    <scope>NUCLEOTIDE SEQUENCE [LARGE SCALE GENOMIC DNA]</scope>
    <source>
        <strain evidence="1 2">ZYX-F-249</strain>
    </source>
</reference>